<dbReference type="GO" id="GO:0006260">
    <property type="term" value="P:DNA replication"/>
    <property type="evidence" value="ECO:0007669"/>
    <property type="project" value="UniProtKB-KW"/>
</dbReference>
<dbReference type="GO" id="GO:0003677">
    <property type="term" value="F:DNA binding"/>
    <property type="evidence" value="ECO:0007669"/>
    <property type="project" value="UniProtKB-KW"/>
</dbReference>
<dbReference type="EMBL" id="JAWZYT010001506">
    <property type="protein sequence ID" value="KAK4311508.1"/>
    <property type="molecule type" value="Genomic_DNA"/>
</dbReference>
<dbReference type="GO" id="GO:0031390">
    <property type="term" value="C:Ctf18 RFC-like complex"/>
    <property type="evidence" value="ECO:0007669"/>
    <property type="project" value="InterPro"/>
</dbReference>
<accession>A0AAE1U5V7</accession>
<dbReference type="PANTHER" id="PTHR28605">
    <property type="entry name" value="CTF8, CHROMOSOME TRANSMISSION FIDELITY FACTOR 8 HOMOLOG (S. CEREVISIAE)"/>
    <property type="match status" value="1"/>
</dbReference>
<keyword evidence="3" id="KW-0238">DNA-binding</keyword>
<keyword evidence="5" id="KW-0131">Cell cycle</keyword>
<evidence type="ECO:0000256" key="5">
    <source>
        <dbReference type="ARBA" id="ARBA00023306"/>
    </source>
</evidence>
<proteinExistence type="inferred from homology"/>
<keyword evidence="8" id="KW-1185">Reference proteome</keyword>
<comment type="similarity">
    <text evidence="6">Belongs to the CTF8 family.</text>
</comment>
<evidence type="ECO:0000256" key="1">
    <source>
        <dbReference type="ARBA" id="ARBA00004123"/>
    </source>
</evidence>
<protein>
    <recommendedName>
        <fullName evidence="9">Chromosome transmission fidelity protein 8 homolog</fullName>
    </recommendedName>
</protein>
<keyword evidence="4" id="KW-0539">Nucleus</keyword>
<comment type="caution">
    <text evidence="7">The sequence shown here is derived from an EMBL/GenBank/DDBJ whole genome shotgun (WGS) entry which is preliminary data.</text>
</comment>
<dbReference type="Proteomes" id="UP001292094">
    <property type="component" value="Unassembled WGS sequence"/>
</dbReference>
<name>A0AAE1U5V7_9EUCA</name>
<gene>
    <name evidence="7" type="ORF">Pmani_016976</name>
</gene>
<dbReference type="PANTHER" id="PTHR28605:SF1">
    <property type="entry name" value="CHROMOSOME TRANSMISSION FIDELITY FACTOR 8"/>
    <property type="match status" value="1"/>
</dbReference>
<keyword evidence="2" id="KW-0235">DNA replication</keyword>
<evidence type="ECO:0008006" key="9">
    <source>
        <dbReference type="Google" id="ProtNLM"/>
    </source>
</evidence>
<evidence type="ECO:0000256" key="3">
    <source>
        <dbReference type="ARBA" id="ARBA00023125"/>
    </source>
</evidence>
<organism evidence="7 8">
    <name type="scientific">Petrolisthes manimaculis</name>
    <dbReference type="NCBI Taxonomy" id="1843537"/>
    <lineage>
        <taxon>Eukaryota</taxon>
        <taxon>Metazoa</taxon>
        <taxon>Ecdysozoa</taxon>
        <taxon>Arthropoda</taxon>
        <taxon>Crustacea</taxon>
        <taxon>Multicrustacea</taxon>
        <taxon>Malacostraca</taxon>
        <taxon>Eumalacostraca</taxon>
        <taxon>Eucarida</taxon>
        <taxon>Decapoda</taxon>
        <taxon>Pleocyemata</taxon>
        <taxon>Anomura</taxon>
        <taxon>Galatheoidea</taxon>
        <taxon>Porcellanidae</taxon>
        <taxon>Petrolisthes</taxon>
    </lineage>
</organism>
<dbReference type="InterPro" id="IPR018607">
    <property type="entry name" value="Ctf8"/>
</dbReference>
<reference evidence="7" key="1">
    <citation type="submission" date="2023-11" db="EMBL/GenBank/DDBJ databases">
        <title>Genome assemblies of two species of porcelain crab, Petrolisthes cinctipes and Petrolisthes manimaculis (Anomura: Porcellanidae).</title>
        <authorList>
            <person name="Angst P."/>
        </authorList>
    </citation>
    <scope>NUCLEOTIDE SEQUENCE</scope>
    <source>
        <strain evidence="7">PB745_02</strain>
        <tissue evidence="7">Gill</tissue>
    </source>
</reference>
<dbReference type="GO" id="GO:0007064">
    <property type="term" value="P:mitotic sister chromatid cohesion"/>
    <property type="evidence" value="ECO:0007669"/>
    <property type="project" value="InterPro"/>
</dbReference>
<evidence type="ECO:0000256" key="2">
    <source>
        <dbReference type="ARBA" id="ARBA00022705"/>
    </source>
</evidence>
<comment type="subcellular location">
    <subcellularLocation>
        <location evidence="1">Nucleus</location>
    </subcellularLocation>
</comment>
<sequence>MQIPIKISNDGSEEWMMLELQGDLESRTQTKMSNKFIGDLHFTKQGVPVLIIGHHILHGKVMDMDKPFVIMNKIQTDTCMEVPESDTDEELDVLYNIKAVVKKKLIFKNRPKPIIASSVNNV</sequence>
<evidence type="ECO:0000313" key="8">
    <source>
        <dbReference type="Proteomes" id="UP001292094"/>
    </source>
</evidence>
<evidence type="ECO:0000256" key="4">
    <source>
        <dbReference type="ARBA" id="ARBA00023242"/>
    </source>
</evidence>
<dbReference type="Pfam" id="PF09696">
    <property type="entry name" value="Ctf8"/>
    <property type="match status" value="1"/>
</dbReference>
<evidence type="ECO:0000256" key="6">
    <source>
        <dbReference type="ARBA" id="ARBA00038447"/>
    </source>
</evidence>
<evidence type="ECO:0000313" key="7">
    <source>
        <dbReference type="EMBL" id="KAK4311508.1"/>
    </source>
</evidence>
<dbReference type="AlphaFoldDB" id="A0AAE1U5V7"/>